<proteinExistence type="inferred from homology"/>
<feature type="binding site" evidence="8">
    <location>
        <begin position="7"/>
        <end position="12"/>
    </location>
    <ligand>
        <name>NADP(+)</name>
        <dbReference type="ChEBI" id="CHEBI:58349"/>
    </ligand>
</feature>
<dbReference type="InterPro" id="IPR036291">
    <property type="entry name" value="NAD(P)-bd_dom_sf"/>
</dbReference>
<evidence type="ECO:0000256" key="3">
    <source>
        <dbReference type="ARBA" id="ARBA00022857"/>
    </source>
</evidence>
<dbReference type="InterPro" id="IPR008927">
    <property type="entry name" value="6-PGluconate_DH-like_C_sf"/>
</dbReference>
<evidence type="ECO:0000256" key="7">
    <source>
        <dbReference type="NCBIfam" id="TIGR00112"/>
    </source>
</evidence>
<feature type="binding site" evidence="8">
    <location>
        <position position="53"/>
    </location>
    <ligand>
        <name>NADPH</name>
        <dbReference type="ChEBI" id="CHEBI:57783"/>
    </ligand>
</feature>
<dbReference type="HAMAP" id="MF_01925">
    <property type="entry name" value="P5C_reductase"/>
    <property type="match status" value="1"/>
</dbReference>
<dbReference type="FunFam" id="1.10.3730.10:FF:000001">
    <property type="entry name" value="Pyrroline-5-carboxylate reductase"/>
    <property type="match status" value="1"/>
</dbReference>
<keyword evidence="6 9" id="KW-0028">Amino-acid biosynthesis</keyword>
<dbReference type="PIRSF" id="PIRSF000193">
    <property type="entry name" value="Pyrrol-5-carb_rd"/>
    <property type="match status" value="1"/>
</dbReference>
<keyword evidence="6" id="KW-0963">Cytoplasm</keyword>
<dbReference type="InterPro" id="IPR053790">
    <property type="entry name" value="P5CR-like_CS"/>
</dbReference>
<dbReference type="NCBIfam" id="TIGR00112">
    <property type="entry name" value="proC"/>
    <property type="match status" value="1"/>
</dbReference>
<dbReference type="Gene3D" id="3.40.50.720">
    <property type="entry name" value="NAD(P)-binding Rossmann-like Domain"/>
    <property type="match status" value="1"/>
</dbReference>
<dbReference type="SUPFAM" id="SSF48179">
    <property type="entry name" value="6-phosphogluconate dehydrogenase C-terminal domain-like"/>
    <property type="match status" value="1"/>
</dbReference>
<comment type="similarity">
    <text evidence="1 6 9">Belongs to the pyrroline-5-carboxylate reductase family.</text>
</comment>
<dbReference type="InterPro" id="IPR000304">
    <property type="entry name" value="Pyrroline-COOH_reductase"/>
</dbReference>
<evidence type="ECO:0000313" key="12">
    <source>
        <dbReference type="EMBL" id="HIU59213.1"/>
    </source>
</evidence>
<organism evidence="12 13">
    <name type="scientific">Candidatus Scatosoma pullistercoris</name>
    <dbReference type="NCBI Taxonomy" id="2840934"/>
    <lineage>
        <taxon>Bacteria</taxon>
        <taxon>Bacillati</taxon>
        <taxon>Bacillota</taxon>
        <taxon>Clostridia</taxon>
        <taxon>Candidatus Scatosoma</taxon>
    </lineage>
</organism>
<dbReference type="GO" id="GO:0004735">
    <property type="term" value="F:pyrroline-5-carboxylate reductase activity"/>
    <property type="evidence" value="ECO:0007669"/>
    <property type="project" value="UniProtKB-UniRule"/>
</dbReference>
<comment type="subcellular location">
    <subcellularLocation>
        <location evidence="6">Cytoplasm</location>
    </subcellularLocation>
</comment>
<dbReference type="AlphaFoldDB" id="A0A9D1SGX6"/>
<protein>
    <recommendedName>
        <fullName evidence="6 7">Pyrroline-5-carboxylate reductase</fullName>
        <shortName evidence="6">P5C reductase</shortName>
        <shortName evidence="6">P5CR</shortName>
        <ecNumber evidence="6 7">1.5.1.2</ecNumber>
    </recommendedName>
    <alternativeName>
        <fullName evidence="6">PCA reductase</fullName>
    </alternativeName>
</protein>
<dbReference type="EC" id="1.5.1.2" evidence="6 7"/>
<evidence type="ECO:0000256" key="9">
    <source>
        <dbReference type="RuleBase" id="RU003903"/>
    </source>
</evidence>
<feature type="domain" description="Pyrroline-5-carboxylate reductase catalytic N-terminal" evidence="10">
    <location>
        <begin position="4"/>
        <end position="83"/>
    </location>
</feature>
<accession>A0A9D1SGX6</accession>
<evidence type="ECO:0000313" key="13">
    <source>
        <dbReference type="Proteomes" id="UP000824081"/>
    </source>
</evidence>
<reference evidence="12" key="2">
    <citation type="journal article" date="2021" name="PeerJ">
        <title>Extensive microbial diversity within the chicken gut microbiome revealed by metagenomics and culture.</title>
        <authorList>
            <person name="Gilroy R."/>
            <person name="Ravi A."/>
            <person name="Getino M."/>
            <person name="Pursley I."/>
            <person name="Horton D.L."/>
            <person name="Alikhan N.F."/>
            <person name="Baker D."/>
            <person name="Gharbi K."/>
            <person name="Hall N."/>
            <person name="Watson M."/>
            <person name="Adriaenssens E.M."/>
            <person name="Foster-Nyarko E."/>
            <person name="Jarju S."/>
            <person name="Secka A."/>
            <person name="Antonio M."/>
            <person name="Oren A."/>
            <person name="Chaudhuri R.R."/>
            <person name="La Ragione R."/>
            <person name="Hildebrand F."/>
            <person name="Pallen M.J."/>
        </authorList>
    </citation>
    <scope>NUCLEOTIDE SEQUENCE</scope>
    <source>
        <strain evidence="12">11687</strain>
    </source>
</reference>
<evidence type="ECO:0000256" key="8">
    <source>
        <dbReference type="PIRSR" id="PIRSR000193-1"/>
    </source>
</evidence>
<keyword evidence="4 6" id="KW-0560">Oxidoreductase</keyword>
<keyword evidence="3 6" id="KW-0521">NADP</keyword>
<dbReference type="SUPFAM" id="SSF51735">
    <property type="entry name" value="NAD(P)-binding Rossmann-fold domains"/>
    <property type="match status" value="1"/>
</dbReference>
<comment type="catalytic activity">
    <reaction evidence="6 9">
        <text>L-proline + NADP(+) = (S)-1-pyrroline-5-carboxylate + NADPH + 2 H(+)</text>
        <dbReference type="Rhea" id="RHEA:14109"/>
        <dbReference type="ChEBI" id="CHEBI:15378"/>
        <dbReference type="ChEBI" id="CHEBI:17388"/>
        <dbReference type="ChEBI" id="CHEBI:57783"/>
        <dbReference type="ChEBI" id="CHEBI:58349"/>
        <dbReference type="ChEBI" id="CHEBI:60039"/>
        <dbReference type="EC" id="1.5.1.2"/>
    </reaction>
</comment>
<evidence type="ECO:0000259" key="11">
    <source>
        <dbReference type="Pfam" id="PF14748"/>
    </source>
</evidence>
<evidence type="ECO:0000256" key="6">
    <source>
        <dbReference type="HAMAP-Rule" id="MF_01925"/>
    </source>
</evidence>
<dbReference type="GO" id="GO:0005737">
    <property type="term" value="C:cytoplasm"/>
    <property type="evidence" value="ECO:0007669"/>
    <property type="project" value="UniProtKB-SubCell"/>
</dbReference>
<dbReference type="GO" id="GO:0055129">
    <property type="term" value="P:L-proline biosynthetic process"/>
    <property type="evidence" value="ECO:0007669"/>
    <property type="project" value="UniProtKB-UniRule"/>
</dbReference>
<evidence type="ECO:0000256" key="5">
    <source>
        <dbReference type="ARBA" id="ARBA00058118"/>
    </source>
</evidence>
<evidence type="ECO:0000259" key="10">
    <source>
        <dbReference type="Pfam" id="PF03807"/>
    </source>
</evidence>
<name>A0A9D1SGX6_9FIRM</name>
<dbReference type="EMBL" id="DVMZ01000102">
    <property type="protein sequence ID" value="HIU59213.1"/>
    <property type="molecule type" value="Genomic_DNA"/>
</dbReference>
<keyword evidence="2 6" id="KW-0641">Proline biosynthesis</keyword>
<dbReference type="InterPro" id="IPR028939">
    <property type="entry name" value="P5C_Rdtase_cat_N"/>
</dbReference>
<reference evidence="12" key="1">
    <citation type="submission" date="2020-10" db="EMBL/GenBank/DDBJ databases">
        <authorList>
            <person name="Gilroy R."/>
        </authorList>
    </citation>
    <scope>NUCLEOTIDE SEQUENCE</scope>
    <source>
        <strain evidence="12">11687</strain>
    </source>
</reference>
<dbReference type="PROSITE" id="PS00521">
    <property type="entry name" value="P5CR"/>
    <property type="match status" value="1"/>
</dbReference>
<gene>
    <name evidence="6 12" type="primary">proC</name>
    <name evidence="12" type="ORF">IAC57_03825</name>
</gene>
<dbReference type="Pfam" id="PF14748">
    <property type="entry name" value="P5CR_dimer"/>
    <property type="match status" value="1"/>
</dbReference>
<dbReference type="PANTHER" id="PTHR11645:SF0">
    <property type="entry name" value="PYRROLINE-5-CARBOXYLATE REDUCTASE 3"/>
    <property type="match status" value="1"/>
</dbReference>
<evidence type="ECO:0000256" key="4">
    <source>
        <dbReference type="ARBA" id="ARBA00023002"/>
    </source>
</evidence>
<evidence type="ECO:0000256" key="2">
    <source>
        <dbReference type="ARBA" id="ARBA00022650"/>
    </source>
</evidence>
<dbReference type="Proteomes" id="UP000824081">
    <property type="component" value="Unassembled WGS sequence"/>
</dbReference>
<dbReference type="Pfam" id="PF03807">
    <property type="entry name" value="F420_oxidored"/>
    <property type="match status" value="1"/>
</dbReference>
<feature type="domain" description="Pyrroline-5-carboxylate reductase dimerisation" evidence="11">
    <location>
        <begin position="163"/>
        <end position="267"/>
    </location>
</feature>
<dbReference type="Gene3D" id="1.10.3730.10">
    <property type="entry name" value="ProC C-terminal domain-like"/>
    <property type="match status" value="1"/>
</dbReference>
<dbReference type="PANTHER" id="PTHR11645">
    <property type="entry name" value="PYRROLINE-5-CARBOXYLATE REDUCTASE"/>
    <property type="match status" value="1"/>
</dbReference>
<comment type="catalytic activity">
    <reaction evidence="6">
        <text>L-proline + NAD(+) = (S)-1-pyrroline-5-carboxylate + NADH + 2 H(+)</text>
        <dbReference type="Rhea" id="RHEA:14105"/>
        <dbReference type="ChEBI" id="CHEBI:15378"/>
        <dbReference type="ChEBI" id="CHEBI:17388"/>
        <dbReference type="ChEBI" id="CHEBI:57540"/>
        <dbReference type="ChEBI" id="CHEBI:57945"/>
        <dbReference type="ChEBI" id="CHEBI:60039"/>
        <dbReference type="EC" id="1.5.1.2"/>
    </reaction>
</comment>
<evidence type="ECO:0000256" key="1">
    <source>
        <dbReference type="ARBA" id="ARBA00005525"/>
    </source>
</evidence>
<comment type="caution">
    <text evidence="12">The sequence shown here is derived from an EMBL/GenBank/DDBJ whole genome shotgun (WGS) entry which is preliminary data.</text>
</comment>
<comment type="function">
    <text evidence="5 6">Catalyzes the reduction of 1-pyrroline-5-carboxylate (PCA) to L-proline.</text>
</comment>
<dbReference type="InterPro" id="IPR029036">
    <property type="entry name" value="P5CR_dimer"/>
</dbReference>
<sequence length="275" mass="28934">MYQFGFIGVGNMGGALAAAVCKNCEPSAVCLSNRTREKAEALAKKLGCRTGTNGEAADSDYVFLGVKPQTLPELFSELTPVLKENFERGRRCILVTMAAGVTMEAVEKMSGVPSPVIRIMPNTPLAVGEGMILYTANAAVTEGELSRFTAALSGTGRLDRLEEAEIDAASVLSGCGPAFAFLFADALSAAGEELGLSSEKARLYAEQMLLGSSRLALESGKDLKELTRAVCSPGGTTIEGVKRFEEEGLNAIVSHAVNASYRRTLELAGKEPDGV</sequence>
<comment type="pathway">
    <text evidence="6 9">Amino-acid biosynthesis; L-proline biosynthesis; L-proline from L-glutamate 5-semialdehyde: step 1/1.</text>
</comment>